<dbReference type="InterPro" id="IPR043148">
    <property type="entry name" value="TagF_C"/>
</dbReference>
<dbReference type="OrthoDB" id="9807097at2"/>
<protein>
    <submittedName>
        <fullName evidence="1">CDP-Glycerol:Poly(Glycerophosphate) glycerophosphotransferase</fullName>
    </submittedName>
</protein>
<dbReference type="RefSeq" id="WP_078665198.1">
    <property type="nucleotide sequence ID" value="NZ_FUXM01000009.1"/>
</dbReference>
<reference evidence="2" key="1">
    <citation type="submission" date="2017-02" db="EMBL/GenBank/DDBJ databases">
        <authorList>
            <person name="Varghese N."/>
            <person name="Submissions S."/>
        </authorList>
    </citation>
    <scope>NUCLEOTIDE SEQUENCE [LARGE SCALE GENOMIC DNA]</scope>
    <source>
        <strain evidence="2">DSM 16521</strain>
    </source>
</reference>
<dbReference type="InterPro" id="IPR007554">
    <property type="entry name" value="Glycerophosphate_synth"/>
</dbReference>
<accession>A0A1T4P113</accession>
<dbReference type="SUPFAM" id="SSF53756">
    <property type="entry name" value="UDP-Glycosyltransferase/glycogen phosphorylase"/>
    <property type="match status" value="1"/>
</dbReference>
<keyword evidence="1" id="KW-0808">Transferase</keyword>
<dbReference type="EMBL" id="FUXM01000009">
    <property type="protein sequence ID" value="SJZ85300.1"/>
    <property type="molecule type" value="Genomic_DNA"/>
</dbReference>
<evidence type="ECO:0000313" key="1">
    <source>
        <dbReference type="EMBL" id="SJZ85300.1"/>
    </source>
</evidence>
<proteinExistence type="predicted"/>
<dbReference type="GO" id="GO:0016020">
    <property type="term" value="C:membrane"/>
    <property type="evidence" value="ECO:0007669"/>
    <property type="project" value="InterPro"/>
</dbReference>
<evidence type="ECO:0000313" key="2">
    <source>
        <dbReference type="Proteomes" id="UP000189933"/>
    </source>
</evidence>
<dbReference type="GO" id="GO:0047355">
    <property type="term" value="F:CDP-glycerol glycerophosphotransferase activity"/>
    <property type="evidence" value="ECO:0007669"/>
    <property type="project" value="InterPro"/>
</dbReference>
<dbReference type="Proteomes" id="UP000189933">
    <property type="component" value="Unassembled WGS sequence"/>
</dbReference>
<name>A0A1T4P113_9FIRM</name>
<keyword evidence="2" id="KW-1185">Reference proteome</keyword>
<dbReference type="AlphaFoldDB" id="A0A1T4P113"/>
<organism evidence="1 2">
    <name type="scientific">Carboxydocella sporoproducens DSM 16521</name>
    <dbReference type="NCBI Taxonomy" id="1121270"/>
    <lineage>
        <taxon>Bacteria</taxon>
        <taxon>Bacillati</taxon>
        <taxon>Bacillota</taxon>
        <taxon>Clostridia</taxon>
        <taxon>Eubacteriales</taxon>
        <taxon>Clostridiales Family XVI. Incertae Sedis</taxon>
        <taxon>Carboxydocella</taxon>
    </lineage>
</organism>
<dbReference type="Gene3D" id="3.40.50.12580">
    <property type="match status" value="1"/>
</dbReference>
<dbReference type="Pfam" id="PF04464">
    <property type="entry name" value="Glyphos_transf"/>
    <property type="match status" value="1"/>
</dbReference>
<gene>
    <name evidence="1" type="ORF">SAMN02745885_01110</name>
</gene>
<sequence length="411" mass="48984">MQRRKKIIIFYEHINRELYVALSLKKKLEEFLSVKVYVLSIVFEYFKALFIKADLVIMPWMYDHIDFYYYCYIFKIKNPKMKILNLHHEQIGTKETIKFLLPKDKISKQVYHLAWGQDFAQKLLTIGVEREKIFITGNPRTDEFFNCNVDKKKKELAIKYGLDFKKKWILFADNLAGIANLTDDEVNNLTKRGINFYQYRKIARETYSETIKFINNLALNLSQEFEIIFRFHPGHNDNRNLFNLNIKIINDLSIYDWFPCINVFLTWNSTSVFEAILCGVENVFRFEPFTIPEEFKIEKMKNIPVVTSAEQLIFLLQNRAEFNLEIVKKECEEVYGPVDGMCCNRIVDIIKKIIYSDEETLHNEKIQVKRILSAVKIGIYQWLAYLFVLTNTIDLIKWPIPQYKLKNDFPR</sequence>